<name>A0A4R8QV35_COLTR</name>
<sequence length="171" mass="17385">MRPNIFLIAVSASLTTATSLYPSVPLGTGAPSTLVPVPTSRPASSPSSSVLGSPDQSTSSSALTTVTVTSKIPTTRTIHLIPKPSKTNSYNYCGGLVLPTPKACTTGQICINDPWGPSCGTACDAPGICIEPIQCGGFIGAACPDGKWCIDDPRDDCDPKNGGADCIGLCV</sequence>
<feature type="signal peptide" evidence="2">
    <location>
        <begin position="1"/>
        <end position="19"/>
    </location>
</feature>
<accession>A0A4R8QV35</accession>
<reference evidence="3 4" key="1">
    <citation type="submission" date="2018-12" db="EMBL/GenBank/DDBJ databases">
        <title>Genome sequence and assembly of Colletotrichum trifolii.</title>
        <authorList>
            <person name="Gan P."/>
            <person name="Shirasu K."/>
        </authorList>
    </citation>
    <scope>NUCLEOTIDE SEQUENCE [LARGE SCALE GENOMIC DNA]</scope>
    <source>
        <strain evidence="3 4">543-2</strain>
    </source>
</reference>
<comment type="caution">
    <text evidence="3">The sequence shown here is derived from an EMBL/GenBank/DDBJ whole genome shotgun (WGS) entry which is preliminary data.</text>
</comment>
<proteinExistence type="predicted"/>
<feature type="region of interest" description="Disordered" evidence="1">
    <location>
        <begin position="32"/>
        <end position="64"/>
    </location>
</feature>
<feature type="compositionally biased region" description="Low complexity" evidence="1">
    <location>
        <begin position="35"/>
        <end position="64"/>
    </location>
</feature>
<evidence type="ECO:0000256" key="2">
    <source>
        <dbReference type="SAM" id="SignalP"/>
    </source>
</evidence>
<evidence type="ECO:0000256" key="1">
    <source>
        <dbReference type="SAM" id="MobiDB-lite"/>
    </source>
</evidence>
<dbReference type="Proteomes" id="UP000295703">
    <property type="component" value="Unassembled WGS sequence"/>
</dbReference>
<protein>
    <submittedName>
        <fullName evidence="3">Uncharacterized protein</fullName>
    </submittedName>
</protein>
<organism evidence="3 4">
    <name type="scientific">Colletotrichum trifolii</name>
    <dbReference type="NCBI Taxonomy" id="5466"/>
    <lineage>
        <taxon>Eukaryota</taxon>
        <taxon>Fungi</taxon>
        <taxon>Dikarya</taxon>
        <taxon>Ascomycota</taxon>
        <taxon>Pezizomycotina</taxon>
        <taxon>Sordariomycetes</taxon>
        <taxon>Hypocreomycetidae</taxon>
        <taxon>Glomerellales</taxon>
        <taxon>Glomerellaceae</taxon>
        <taxon>Colletotrichum</taxon>
        <taxon>Colletotrichum orbiculare species complex</taxon>
    </lineage>
</organism>
<gene>
    <name evidence="3" type="ORF">CTRI78_v010130</name>
</gene>
<dbReference type="EMBL" id="RYZW01000153">
    <property type="protein sequence ID" value="TDZ40774.1"/>
    <property type="molecule type" value="Genomic_DNA"/>
</dbReference>
<keyword evidence="4" id="KW-1185">Reference proteome</keyword>
<dbReference type="AlphaFoldDB" id="A0A4R8QV35"/>
<evidence type="ECO:0000313" key="3">
    <source>
        <dbReference type="EMBL" id="TDZ40774.1"/>
    </source>
</evidence>
<keyword evidence="2" id="KW-0732">Signal</keyword>
<evidence type="ECO:0000313" key="4">
    <source>
        <dbReference type="Proteomes" id="UP000295703"/>
    </source>
</evidence>
<feature type="chain" id="PRO_5020186662" evidence="2">
    <location>
        <begin position="20"/>
        <end position="171"/>
    </location>
</feature>